<dbReference type="SUPFAM" id="SSF52833">
    <property type="entry name" value="Thioredoxin-like"/>
    <property type="match status" value="1"/>
</dbReference>
<feature type="domain" description="GST N-terminal" evidence="1">
    <location>
        <begin position="1"/>
        <end position="83"/>
    </location>
</feature>
<protein>
    <submittedName>
        <fullName evidence="2">Glutathione S-transferase</fullName>
    </submittedName>
</protein>
<evidence type="ECO:0000313" key="2">
    <source>
        <dbReference type="EMBL" id="GGD20791.1"/>
    </source>
</evidence>
<reference evidence="3" key="1">
    <citation type="journal article" date="2019" name="Int. J. Syst. Evol. Microbiol.">
        <title>The Global Catalogue of Microorganisms (GCM) 10K type strain sequencing project: providing services to taxonomists for standard genome sequencing and annotation.</title>
        <authorList>
            <consortium name="The Broad Institute Genomics Platform"/>
            <consortium name="The Broad Institute Genome Sequencing Center for Infectious Disease"/>
            <person name="Wu L."/>
            <person name="Ma J."/>
        </authorList>
    </citation>
    <scope>NUCLEOTIDE SEQUENCE [LARGE SCALE GENOMIC DNA]</scope>
    <source>
        <strain evidence="3">CGMCC 1.12922</strain>
    </source>
</reference>
<sequence>MMQLLYAPASPYVRKVRVVLHELGMADDVELLEVATSPTRPAPEVAAAHALKKIPALVRPEGCTLYDSRVITRYLDARAGARFYPESHIWETLTLEATGDGIMDAAVLMVYEGRCRPEDKQDKGWLDAQWAKIENALDALNARWMSHLAGPLDAGVISVGCALGYLDFRHPDRPWRKGRDALDDWFAVFSERASMKATHPA</sequence>
<dbReference type="PROSITE" id="PS50404">
    <property type="entry name" value="GST_NTER"/>
    <property type="match status" value="1"/>
</dbReference>
<dbReference type="InterPro" id="IPR004045">
    <property type="entry name" value="Glutathione_S-Trfase_N"/>
</dbReference>
<accession>A0ABQ1QBC1</accession>
<dbReference type="Gene3D" id="3.40.30.10">
    <property type="entry name" value="Glutaredoxin"/>
    <property type="match status" value="1"/>
</dbReference>
<comment type="caution">
    <text evidence="2">The sequence shown here is derived from an EMBL/GenBank/DDBJ whole genome shotgun (WGS) entry which is preliminary data.</text>
</comment>
<proteinExistence type="predicted"/>
<dbReference type="SUPFAM" id="SSF47616">
    <property type="entry name" value="GST C-terminal domain-like"/>
    <property type="match status" value="1"/>
</dbReference>
<dbReference type="Gene3D" id="1.20.1050.10">
    <property type="match status" value="1"/>
</dbReference>
<dbReference type="Proteomes" id="UP000617355">
    <property type="component" value="Unassembled WGS sequence"/>
</dbReference>
<name>A0ABQ1QBC1_9RHOB</name>
<dbReference type="CDD" id="cd03049">
    <property type="entry name" value="GST_N_3"/>
    <property type="match status" value="1"/>
</dbReference>
<dbReference type="CDD" id="cd03205">
    <property type="entry name" value="GST_C_6"/>
    <property type="match status" value="1"/>
</dbReference>
<keyword evidence="3" id="KW-1185">Reference proteome</keyword>
<organism evidence="2 3">
    <name type="scientific">Sinisalibacter lacisalsi</name>
    <dbReference type="NCBI Taxonomy" id="1526570"/>
    <lineage>
        <taxon>Bacteria</taxon>
        <taxon>Pseudomonadati</taxon>
        <taxon>Pseudomonadota</taxon>
        <taxon>Alphaproteobacteria</taxon>
        <taxon>Rhodobacterales</taxon>
        <taxon>Roseobacteraceae</taxon>
        <taxon>Sinisalibacter</taxon>
    </lineage>
</organism>
<gene>
    <name evidence="2" type="ORF">GCM10011358_01710</name>
</gene>
<dbReference type="EMBL" id="BMGI01000001">
    <property type="protein sequence ID" value="GGD20791.1"/>
    <property type="molecule type" value="Genomic_DNA"/>
</dbReference>
<dbReference type="Pfam" id="PF13409">
    <property type="entry name" value="GST_N_2"/>
    <property type="match status" value="1"/>
</dbReference>
<dbReference type="InterPro" id="IPR036282">
    <property type="entry name" value="Glutathione-S-Trfase_C_sf"/>
</dbReference>
<dbReference type="Pfam" id="PF13410">
    <property type="entry name" value="GST_C_2"/>
    <property type="match status" value="1"/>
</dbReference>
<evidence type="ECO:0000259" key="1">
    <source>
        <dbReference type="PROSITE" id="PS50404"/>
    </source>
</evidence>
<dbReference type="InterPro" id="IPR036249">
    <property type="entry name" value="Thioredoxin-like_sf"/>
</dbReference>
<evidence type="ECO:0000313" key="3">
    <source>
        <dbReference type="Proteomes" id="UP000617355"/>
    </source>
</evidence>